<feature type="domain" description="Acetyl xylan esterase" evidence="1">
    <location>
        <begin position="151"/>
        <end position="292"/>
    </location>
</feature>
<dbReference type="GO" id="GO:0052689">
    <property type="term" value="F:carboxylic ester hydrolase activity"/>
    <property type="evidence" value="ECO:0007669"/>
    <property type="project" value="TreeGrafter"/>
</dbReference>
<name>A0A4R1R7T8_9FIRM</name>
<sequence>MTNRTNWPAPTCSTQHPVDFDIFWNTCQASLAPDDLHETEEFSSPQAAFCRLILQNGKDVLCARLLRPATPTSVLIDFHDIGRSARGHYYLSRYLPAGCAVLAPELPADAAVCCGAPDPQTPGGVPVLLRTYKAALRALRAARQLFPHLPVAVSGEGLGGAMALLCAAQSDAVTVCTVLNPLLLDLRTMAGAGAGGYYQPLTNWFRAQNPTRSRQEELFCALDHLDCMNFAPPSSCAFLLGSSRMDPLSPAAAQLALFQHSASTDKRQILFDKYTHERVNWYEDAQLEFLLQHLA</sequence>
<comment type="caution">
    <text evidence="2">The sequence shown here is derived from an EMBL/GenBank/DDBJ whole genome shotgun (WGS) entry which is preliminary data.</text>
</comment>
<gene>
    <name evidence="2" type="ORF">EDD77_10144</name>
</gene>
<evidence type="ECO:0000313" key="3">
    <source>
        <dbReference type="Proteomes" id="UP000295184"/>
    </source>
</evidence>
<dbReference type="Proteomes" id="UP000295184">
    <property type="component" value="Unassembled WGS sequence"/>
</dbReference>
<dbReference type="RefSeq" id="WP_058964061.1">
    <property type="nucleotide sequence ID" value="NZ_CABKVM010000016.1"/>
</dbReference>
<organism evidence="2 3">
    <name type="scientific">Allofournierella massiliensis</name>
    <dbReference type="NCBI Taxonomy" id="1650663"/>
    <lineage>
        <taxon>Bacteria</taxon>
        <taxon>Bacillati</taxon>
        <taxon>Bacillota</taxon>
        <taxon>Clostridia</taxon>
        <taxon>Eubacteriales</taxon>
        <taxon>Oscillospiraceae</taxon>
        <taxon>Allofournierella</taxon>
    </lineage>
</organism>
<dbReference type="STRING" id="1650663.GCA_001486665_01642"/>
<accession>A0A4R1R7T8</accession>
<dbReference type="Gene3D" id="3.40.50.1820">
    <property type="entry name" value="alpha/beta hydrolase"/>
    <property type="match status" value="1"/>
</dbReference>
<dbReference type="GeneID" id="97382663"/>
<dbReference type="GO" id="GO:0005976">
    <property type="term" value="P:polysaccharide metabolic process"/>
    <property type="evidence" value="ECO:0007669"/>
    <property type="project" value="TreeGrafter"/>
</dbReference>
<dbReference type="SUPFAM" id="SSF53474">
    <property type="entry name" value="alpha/beta-Hydrolases"/>
    <property type="match status" value="1"/>
</dbReference>
<dbReference type="InterPro" id="IPR029058">
    <property type="entry name" value="AB_hydrolase_fold"/>
</dbReference>
<proteinExistence type="predicted"/>
<dbReference type="AlphaFoldDB" id="A0A4R1R7T8"/>
<evidence type="ECO:0000259" key="1">
    <source>
        <dbReference type="Pfam" id="PF05448"/>
    </source>
</evidence>
<dbReference type="PANTHER" id="PTHR40111:SF1">
    <property type="entry name" value="CEPHALOSPORIN-C DEACETYLASE"/>
    <property type="match status" value="1"/>
</dbReference>
<protein>
    <submittedName>
        <fullName evidence="2">Cephalosporin-C deacetylase-like acetyl esterase</fullName>
    </submittedName>
</protein>
<dbReference type="InterPro" id="IPR008391">
    <property type="entry name" value="AXE1_dom"/>
</dbReference>
<dbReference type="Pfam" id="PF05448">
    <property type="entry name" value="AXE1"/>
    <property type="match status" value="1"/>
</dbReference>
<dbReference type="EMBL" id="SLUM01000001">
    <property type="protein sequence ID" value="TCL61590.1"/>
    <property type="molecule type" value="Genomic_DNA"/>
</dbReference>
<dbReference type="OrthoDB" id="9770528at2"/>
<evidence type="ECO:0000313" key="2">
    <source>
        <dbReference type="EMBL" id="TCL61590.1"/>
    </source>
</evidence>
<dbReference type="InterPro" id="IPR039069">
    <property type="entry name" value="CE7"/>
</dbReference>
<dbReference type="PANTHER" id="PTHR40111">
    <property type="entry name" value="CEPHALOSPORIN-C DEACETYLASE"/>
    <property type="match status" value="1"/>
</dbReference>
<reference evidence="2 3" key="1">
    <citation type="submission" date="2019-03" db="EMBL/GenBank/DDBJ databases">
        <title>Genomic Encyclopedia of Type Strains, Phase IV (KMG-IV): sequencing the most valuable type-strain genomes for metagenomic binning, comparative biology and taxonomic classification.</title>
        <authorList>
            <person name="Goeker M."/>
        </authorList>
    </citation>
    <scope>NUCLEOTIDE SEQUENCE [LARGE SCALE GENOMIC DNA]</scope>
    <source>
        <strain evidence="2 3">DSM 100451</strain>
    </source>
</reference>